<evidence type="ECO:0000313" key="2">
    <source>
        <dbReference type="Proteomes" id="UP000251717"/>
    </source>
</evidence>
<dbReference type="EMBL" id="MZGS01000006">
    <property type="protein sequence ID" value="PWB88377.1"/>
    <property type="molecule type" value="Genomic_DNA"/>
</dbReference>
<organism evidence="1 2">
    <name type="scientific">Methanobrevibacter thaueri</name>
    <dbReference type="NCBI Taxonomy" id="190975"/>
    <lineage>
        <taxon>Archaea</taxon>
        <taxon>Methanobacteriati</taxon>
        <taxon>Methanobacteriota</taxon>
        <taxon>Methanomada group</taxon>
        <taxon>Methanobacteria</taxon>
        <taxon>Methanobacteriales</taxon>
        <taxon>Methanobacteriaceae</taxon>
        <taxon>Methanobrevibacter</taxon>
    </lineage>
</organism>
<name>A0A315XPM5_9EURY</name>
<comment type="caution">
    <text evidence="1">The sequence shown here is derived from an EMBL/GenBank/DDBJ whole genome shotgun (WGS) entry which is preliminary data.</text>
</comment>
<proteinExistence type="predicted"/>
<evidence type="ECO:0000313" key="1">
    <source>
        <dbReference type="EMBL" id="PWB88377.1"/>
    </source>
</evidence>
<dbReference type="AlphaFoldDB" id="A0A315XPM5"/>
<dbReference type="EC" id="3.1.21.4" evidence="1"/>
<dbReference type="GO" id="GO:0009036">
    <property type="term" value="F:type II site-specific deoxyribonuclease activity"/>
    <property type="evidence" value="ECO:0007669"/>
    <property type="project" value="UniProtKB-EC"/>
</dbReference>
<dbReference type="Pfam" id="PF09563">
    <property type="entry name" value="RE_LlaJI"/>
    <property type="match status" value="1"/>
</dbReference>
<gene>
    <name evidence="1" type="primary">ydjA_1</name>
    <name evidence="1" type="ORF">MBBTH_01080</name>
</gene>
<dbReference type="Proteomes" id="UP000251717">
    <property type="component" value="Unassembled WGS sequence"/>
</dbReference>
<keyword evidence="2" id="KW-1185">Reference proteome</keyword>
<sequence>MNEIYIKELKEYSRENILKLMNKDSFYKLMENDYIKKVDSNHFKFNFVGVIIVDNFIIKCYPKYIPNKDNIKSDFAQVMKVIKKYKNLYEDFSFENENIEDISFNKLSMMIYFLEDYYENGVYTKIQKTHEINGNGEIDWDRTINNFDPIIKDNKPYYGELYTKYKINDLYDYFRLLHEYIITECSKFLEKNEILELFDLTPVELSDKTRFDFGEDDYILERLKKQLRVEFNSHKQKLLKAMHTFVSEINSFTQEDYLTLYGTGSYHVIWEDICSQVFSNKLNRVKHVINKPKWITRDGFTHYTSKTFEPDIVTSFGDTFIILDAKYYNLTFNNDKLEGEPGLGDITKQYLYQRSLEEYRKDKFDCVKNSLLFPKYNGEIENLGYVDLEILSSLDLEKIQIIKIPAGDMNEYYLNNQNKLNLLVDLL</sequence>
<dbReference type="OrthoDB" id="62357at2157"/>
<dbReference type="InterPro" id="IPR018579">
    <property type="entry name" value="Restrct_endonuc_II_LlaJI"/>
</dbReference>
<dbReference type="RefSeq" id="WP_165813991.1">
    <property type="nucleotide sequence ID" value="NZ_MZGS01000006.1"/>
</dbReference>
<keyword evidence="1" id="KW-0378">Hydrolase</keyword>
<reference evidence="1 2" key="1">
    <citation type="submission" date="2017-03" db="EMBL/GenBank/DDBJ databases">
        <title>Genome sequence of Methanobrevibacter thaueri.</title>
        <authorList>
            <person name="Poehlein A."/>
            <person name="Seedorf H."/>
            <person name="Daniel R."/>
        </authorList>
    </citation>
    <scope>NUCLEOTIDE SEQUENCE [LARGE SCALE GENOMIC DNA]</scope>
    <source>
        <strain evidence="1 2">DSM 11995</strain>
    </source>
</reference>
<protein>
    <submittedName>
        <fullName evidence="1">Type-2 restriction enzyme BsuMI component YdjA</fullName>
        <ecNumber evidence="1">3.1.21.4</ecNumber>
    </submittedName>
</protein>
<accession>A0A315XPM5</accession>